<evidence type="ECO:0000256" key="1">
    <source>
        <dbReference type="SAM" id="MobiDB-lite"/>
    </source>
</evidence>
<dbReference type="EMBL" id="JANPWB010000006">
    <property type="protein sequence ID" value="KAJ1176885.1"/>
    <property type="molecule type" value="Genomic_DNA"/>
</dbReference>
<reference evidence="2" key="1">
    <citation type="journal article" date="2022" name="bioRxiv">
        <title>Sequencing and chromosome-scale assembly of the giantPleurodeles waltlgenome.</title>
        <authorList>
            <person name="Brown T."/>
            <person name="Elewa A."/>
            <person name="Iarovenko S."/>
            <person name="Subramanian E."/>
            <person name="Araus A.J."/>
            <person name="Petzold A."/>
            <person name="Susuki M."/>
            <person name="Suzuki K.-i.T."/>
            <person name="Hayashi T."/>
            <person name="Toyoda A."/>
            <person name="Oliveira C."/>
            <person name="Osipova E."/>
            <person name="Leigh N.D."/>
            <person name="Simon A."/>
            <person name="Yun M.H."/>
        </authorList>
    </citation>
    <scope>NUCLEOTIDE SEQUENCE</scope>
    <source>
        <strain evidence="2">20211129_DDA</strain>
        <tissue evidence="2">Liver</tissue>
    </source>
</reference>
<dbReference type="Proteomes" id="UP001066276">
    <property type="component" value="Chromosome 3_2"/>
</dbReference>
<accession>A0AAV7TKD7</accession>
<organism evidence="2 3">
    <name type="scientific">Pleurodeles waltl</name>
    <name type="common">Iberian ribbed newt</name>
    <dbReference type="NCBI Taxonomy" id="8319"/>
    <lineage>
        <taxon>Eukaryota</taxon>
        <taxon>Metazoa</taxon>
        <taxon>Chordata</taxon>
        <taxon>Craniata</taxon>
        <taxon>Vertebrata</taxon>
        <taxon>Euteleostomi</taxon>
        <taxon>Amphibia</taxon>
        <taxon>Batrachia</taxon>
        <taxon>Caudata</taxon>
        <taxon>Salamandroidea</taxon>
        <taxon>Salamandridae</taxon>
        <taxon>Pleurodelinae</taxon>
        <taxon>Pleurodeles</taxon>
    </lineage>
</organism>
<feature type="region of interest" description="Disordered" evidence="1">
    <location>
        <begin position="1"/>
        <end position="38"/>
    </location>
</feature>
<name>A0AAV7TKD7_PLEWA</name>
<sequence length="108" mass="12033">MMSPRPTTPATVPLDSPLIRSTVKNPVEPELPASDGSEVRHRRRSFACVAQCCQGATEKHIENHVLWHSGPVYILRESLFDFMIPGLNLWVTTQTLIRLRSSCGVPVP</sequence>
<gene>
    <name evidence="2" type="ORF">NDU88_002152</name>
</gene>
<protein>
    <submittedName>
        <fullName evidence="2">Uncharacterized protein</fullName>
    </submittedName>
</protein>
<evidence type="ECO:0000313" key="2">
    <source>
        <dbReference type="EMBL" id="KAJ1176885.1"/>
    </source>
</evidence>
<comment type="caution">
    <text evidence="2">The sequence shown here is derived from an EMBL/GenBank/DDBJ whole genome shotgun (WGS) entry which is preliminary data.</text>
</comment>
<dbReference type="AlphaFoldDB" id="A0AAV7TKD7"/>
<keyword evidence="3" id="KW-1185">Reference proteome</keyword>
<evidence type="ECO:0000313" key="3">
    <source>
        <dbReference type="Proteomes" id="UP001066276"/>
    </source>
</evidence>
<proteinExistence type="predicted"/>